<dbReference type="Gene3D" id="3.40.50.300">
    <property type="entry name" value="P-loop containing nucleotide triphosphate hydrolases"/>
    <property type="match status" value="1"/>
</dbReference>
<feature type="binding site" evidence="9">
    <location>
        <begin position="252"/>
        <end position="255"/>
    </location>
    <ligand>
        <name>GTP</name>
        <dbReference type="ChEBI" id="CHEBI:37565"/>
    </ligand>
</feature>
<dbReference type="SMART" id="SM00963">
    <property type="entry name" value="SRP54_N"/>
    <property type="match status" value="1"/>
</dbReference>
<keyword evidence="7 9" id="KW-0675">Receptor</keyword>
<dbReference type="GO" id="GO:0005737">
    <property type="term" value="C:cytoplasm"/>
    <property type="evidence" value="ECO:0007669"/>
    <property type="project" value="UniProtKB-SubCell"/>
</dbReference>
<gene>
    <name evidence="9 11" type="primary">ftsY</name>
    <name evidence="11" type="ORF">CFX0092_A0724</name>
</gene>
<dbReference type="InterPro" id="IPR042101">
    <property type="entry name" value="SRP54_N_sf"/>
</dbReference>
<dbReference type="PROSITE" id="PS00300">
    <property type="entry name" value="SRP54"/>
    <property type="match status" value="1"/>
</dbReference>
<name>A0A160SZT7_9CHLR</name>
<comment type="catalytic activity">
    <reaction evidence="8 9">
        <text>GTP + H2O = GDP + phosphate + H(+)</text>
        <dbReference type="Rhea" id="RHEA:19669"/>
        <dbReference type="ChEBI" id="CHEBI:15377"/>
        <dbReference type="ChEBI" id="CHEBI:15378"/>
        <dbReference type="ChEBI" id="CHEBI:37565"/>
        <dbReference type="ChEBI" id="CHEBI:43474"/>
        <dbReference type="ChEBI" id="CHEBI:58189"/>
        <dbReference type="EC" id="3.6.5.4"/>
    </reaction>
</comment>
<dbReference type="SMART" id="SM00962">
    <property type="entry name" value="SRP54"/>
    <property type="match status" value="1"/>
</dbReference>
<dbReference type="RefSeq" id="WP_173776330.1">
    <property type="nucleotide sequence ID" value="NZ_LN890655.1"/>
</dbReference>
<dbReference type="InterPro" id="IPR003593">
    <property type="entry name" value="AAA+_ATPase"/>
</dbReference>
<dbReference type="AlphaFoldDB" id="A0A160SZT7"/>
<comment type="function">
    <text evidence="9">Involved in targeting and insertion of nascent membrane proteins into the cytoplasmic membrane. Acts as a receptor for the complex formed by the signal recognition particle (SRP) and the ribosome-nascent chain (RNC).</text>
</comment>
<dbReference type="GO" id="GO:0006614">
    <property type="term" value="P:SRP-dependent cotranslational protein targeting to membrane"/>
    <property type="evidence" value="ECO:0007669"/>
    <property type="project" value="InterPro"/>
</dbReference>
<dbReference type="NCBIfam" id="TIGR00064">
    <property type="entry name" value="ftsY"/>
    <property type="match status" value="1"/>
</dbReference>
<dbReference type="SUPFAM" id="SSF52540">
    <property type="entry name" value="P-loop containing nucleoside triphosphate hydrolases"/>
    <property type="match status" value="1"/>
</dbReference>
<keyword evidence="3 9" id="KW-0547">Nucleotide-binding</keyword>
<dbReference type="InterPro" id="IPR027417">
    <property type="entry name" value="P-loop_NTPase"/>
</dbReference>
<evidence type="ECO:0000256" key="7">
    <source>
        <dbReference type="ARBA" id="ARBA00023170"/>
    </source>
</evidence>
<evidence type="ECO:0000256" key="6">
    <source>
        <dbReference type="ARBA" id="ARBA00023136"/>
    </source>
</evidence>
<dbReference type="Pfam" id="PF02881">
    <property type="entry name" value="SRP54_N"/>
    <property type="match status" value="1"/>
</dbReference>
<evidence type="ECO:0000313" key="11">
    <source>
        <dbReference type="EMBL" id="CUS02602.2"/>
    </source>
</evidence>
<dbReference type="GO" id="GO:0005886">
    <property type="term" value="C:plasma membrane"/>
    <property type="evidence" value="ECO:0007669"/>
    <property type="project" value="UniProtKB-SubCell"/>
</dbReference>
<comment type="similarity">
    <text evidence="9">Belongs to the GTP-binding SRP family. FtsY subfamily.</text>
</comment>
<feature type="binding site" evidence="9">
    <location>
        <begin position="188"/>
        <end position="192"/>
    </location>
    <ligand>
        <name>GTP</name>
        <dbReference type="ChEBI" id="CHEBI:37565"/>
    </ligand>
</feature>
<comment type="subcellular location">
    <subcellularLocation>
        <location evidence="9">Cell membrane</location>
        <topology evidence="9">Peripheral membrane protein</topology>
        <orientation evidence="9">Cytoplasmic side</orientation>
    </subcellularLocation>
    <subcellularLocation>
        <location evidence="9">Cytoplasm</location>
    </subcellularLocation>
</comment>
<proteinExistence type="inferred from homology"/>
<dbReference type="InterPro" id="IPR013822">
    <property type="entry name" value="Signal_recog_particl_SRP54_hlx"/>
</dbReference>
<evidence type="ECO:0000256" key="2">
    <source>
        <dbReference type="ARBA" id="ARBA00022490"/>
    </source>
</evidence>
<keyword evidence="6 9" id="KW-0472">Membrane</keyword>
<dbReference type="SUPFAM" id="SSF47364">
    <property type="entry name" value="Domain of the SRP/SRP receptor G-proteins"/>
    <property type="match status" value="1"/>
</dbReference>
<dbReference type="KEGG" id="pbf:CFX0092_A0724"/>
<dbReference type="FunFam" id="3.40.50.300:FF:000053">
    <property type="entry name" value="Signal recognition particle receptor FtsY"/>
    <property type="match status" value="1"/>
</dbReference>
<evidence type="ECO:0000256" key="3">
    <source>
        <dbReference type="ARBA" id="ARBA00022741"/>
    </source>
</evidence>
<evidence type="ECO:0000256" key="4">
    <source>
        <dbReference type="ARBA" id="ARBA00022801"/>
    </source>
</evidence>
<dbReference type="GO" id="GO:0005525">
    <property type="term" value="F:GTP binding"/>
    <property type="evidence" value="ECO:0007669"/>
    <property type="project" value="UniProtKB-UniRule"/>
</dbReference>
<dbReference type="Proteomes" id="UP000215027">
    <property type="component" value="Chromosome I"/>
</dbReference>
<keyword evidence="4 9" id="KW-0378">Hydrolase</keyword>
<dbReference type="SMART" id="SM00382">
    <property type="entry name" value="AAA"/>
    <property type="match status" value="1"/>
</dbReference>
<dbReference type="FunFam" id="1.20.120.140:FF:000002">
    <property type="entry name" value="Signal recognition particle receptor FtsY"/>
    <property type="match status" value="1"/>
</dbReference>
<dbReference type="Pfam" id="PF00448">
    <property type="entry name" value="SRP54"/>
    <property type="match status" value="1"/>
</dbReference>
<evidence type="ECO:0000256" key="9">
    <source>
        <dbReference type="HAMAP-Rule" id="MF_00920"/>
    </source>
</evidence>
<feature type="binding site" evidence="9">
    <location>
        <begin position="106"/>
        <end position="113"/>
    </location>
    <ligand>
        <name>GTP</name>
        <dbReference type="ChEBI" id="CHEBI:37565"/>
    </ligand>
</feature>
<dbReference type="PANTHER" id="PTHR43134:SF1">
    <property type="entry name" value="SIGNAL RECOGNITION PARTICLE RECEPTOR SUBUNIT ALPHA"/>
    <property type="match status" value="1"/>
</dbReference>
<dbReference type="HAMAP" id="MF_00920">
    <property type="entry name" value="FtsY"/>
    <property type="match status" value="1"/>
</dbReference>
<dbReference type="EMBL" id="LN890655">
    <property type="protein sequence ID" value="CUS02602.2"/>
    <property type="molecule type" value="Genomic_DNA"/>
</dbReference>
<keyword evidence="12" id="KW-1185">Reference proteome</keyword>
<dbReference type="CDD" id="cd17874">
    <property type="entry name" value="FtsY"/>
    <property type="match status" value="1"/>
</dbReference>
<keyword evidence="5 9" id="KW-0342">GTP-binding</keyword>
<dbReference type="Gene3D" id="1.20.120.140">
    <property type="entry name" value="Signal recognition particle SRP54, nucleotide-binding domain"/>
    <property type="match status" value="1"/>
</dbReference>
<dbReference type="GO" id="GO:0003924">
    <property type="term" value="F:GTPase activity"/>
    <property type="evidence" value="ECO:0007669"/>
    <property type="project" value="UniProtKB-UniRule"/>
</dbReference>
<keyword evidence="1 9" id="KW-1003">Cell membrane</keyword>
<comment type="subunit">
    <text evidence="9">Part of the signal recognition particle protein translocation system, which is composed of SRP and FtsY.</text>
</comment>
<evidence type="ECO:0000256" key="5">
    <source>
        <dbReference type="ARBA" id="ARBA00023134"/>
    </source>
</evidence>
<reference evidence="11" key="1">
    <citation type="submission" date="2016-01" db="EMBL/GenBank/DDBJ databases">
        <authorList>
            <person name="Mcilroy J.S."/>
            <person name="Karst M S."/>
            <person name="Albertsen M."/>
        </authorList>
    </citation>
    <scope>NUCLEOTIDE SEQUENCE</scope>
    <source>
        <strain evidence="11">Cfx-K</strain>
    </source>
</reference>
<dbReference type="InterPro" id="IPR036225">
    <property type="entry name" value="SRP/SRP_N"/>
</dbReference>
<dbReference type="InterPro" id="IPR004390">
    <property type="entry name" value="SR_rcpt_FtsY"/>
</dbReference>
<feature type="domain" description="SRP54-type proteins GTP-binding" evidence="10">
    <location>
        <begin position="273"/>
        <end position="286"/>
    </location>
</feature>
<dbReference type="GO" id="GO:0005047">
    <property type="term" value="F:signal recognition particle binding"/>
    <property type="evidence" value="ECO:0007669"/>
    <property type="project" value="TreeGrafter"/>
</dbReference>
<keyword evidence="2 9" id="KW-0963">Cytoplasm</keyword>
<evidence type="ECO:0000259" key="10">
    <source>
        <dbReference type="PROSITE" id="PS00300"/>
    </source>
</evidence>
<evidence type="ECO:0000256" key="8">
    <source>
        <dbReference type="ARBA" id="ARBA00048027"/>
    </source>
</evidence>
<organism evidence="11 12">
    <name type="scientific">Candidatus Promineifilum breve</name>
    <dbReference type="NCBI Taxonomy" id="1806508"/>
    <lineage>
        <taxon>Bacteria</taxon>
        <taxon>Bacillati</taxon>
        <taxon>Chloroflexota</taxon>
        <taxon>Ardenticatenia</taxon>
        <taxon>Candidatus Promineifilales</taxon>
        <taxon>Candidatus Promineifilaceae</taxon>
        <taxon>Candidatus Promineifilum</taxon>
    </lineage>
</organism>
<dbReference type="PANTHER" id="PTHR43134">
    <property type="entry name" value="SIGNAL RECOGNITION PARTICLE RECEPTOR SUBUNIT ALPHA"/>
    <property type="match status" value="1"/>
</dbReference>
<dbReference type="InterPro" id="IPR000897">
    <property type="entry name" value="SRP54_GTPase_dom"/>
</dbReference>
<protein>
    <recommendedName>
        <fullName evidence="9">Signal recognition particle receptor FtsY</fullName>
        <shortName evidence="9">SRP receptor</shortName>
        <ecNumber evidence="9">3.6.5.4</ecNumber>
    </recommendedName>
</protein>
<sequence>MFKSIRESLSRTRQTVFGQLATVLGAGDITEETWEDLEALLIQADVGVPTTVHLVDTLRERARREGLFRADQLVHALRSELRAILVNPTTFEMEEKRLLTVVMVVGVNGSGKTTTIGKLAHRYKGQGRKVIVAAGDTFRAAAIDQLAIWGQRADVPVISGQPGGDPAAVAYDGIRAARARGYDMLFIDTAGRLHTKFNLMKELEKVYGVCHKSVHAAPHDVLLVLDAPTGQNALTQAAKFQESVHVSGVILTKLDSTAKGGMVFAIYRELGLPVRFIGTGERILDLAPFDADQFIEGLFEQ</sequence>
<evidence type="ECO:0000256" key="1">
    <source>
        <dbReference type="ARBA" id="ARBA00022475"/>
    </source>
</evidence>
<accession>A0A160SZT7</accession>
<dbReference type="EC" id="3.6.5.4" evidence="9"/>
<evidence type="ECO:0000313" key="12">
    <source>
        <dbReference type="Proteomes" id="UP000215027"/>
    </source>
</evidence>